<evidence type="ECO:0000313" key="4">
    <source>
        <dbReference type="EMBL" id="SET37237.1"/>
    </source>
</evidence>
<feature type="region of interest" description="Disordered" evidence="2">
    <location>
        <begin position="458"/>
        <end position="498"/>
    </location>
</feature>
<dbReference type="RefSeq" id="WP_092770204.1">
    <property type="nucleotide sequence ID" value="NZ_FOHS01000002.1"/>
</dbReference>
<dbReference type="EMBL" id="FOHS01000002">
    <property type="protein sequence ID" value="SET37237.1"/>
    <property type="molecule type" value="Genomic_DNA"/>
</dbReference>
<evidence type="ECO:0000259" key="3">
    <source>
        <dbReference type="PROSITE" id="PS50966"/>
    </source>
</evidence>
<sequence length="1044" mass="112314">MISYSEDQARAFVTDAGTLQRGQQLAQATKWGNLGRTDSTAWGECAGSGAKPYLTGIDLTEPAFKCSCPSRVFPCKHGAGLLLLLARQPDTFTGNVPPAWLMEWLEKRQQTQEKKVEKAAAPKAPKPAAAPDAPETEAPEAEAAAGPGVDARRLARMETGAADLAAWLEDLLRAGLATLDQQPPKFWENQAARLVDNQLPGLAATVRELATVRHSYAHHWPARLLGRLGELYLLVRAFQNLPGLSAEARLEVLQLVGISLKKEALLTTTTPVADEWLVLGQFSWEEDRLTARRSWLHGRASGRLALVLEFAFGGQAFATALLPRASYRGELVFYPGLLPLRAAPVGLAYHGAAPPAAQPGLAGQHIAQLLEGYADALARQPWLREWPAVLTDVVLGPQPDGGWLLTHPAEDAALPLRFADEDAPWLLLAESGGQPLTLFGEWDGQAFRVLDTLPANLPITAPAPPHDATAPASSETQGLPSTPENAQPDQPINAAAPPERGLGAEALLRIALLGTRQSSEPLPPFPTPADTREQQLLLAAGTLALLQKAGFQPPTALVPPPAPAAAETRVPLGPLGADSLRQLLSQGELQPLLPDYLVRVGEAGRRVPAAGLVPLLHLAARSTDVAAALGPALGQRGRWLAALHPSWSRLLQKHVAPETVAAHDLGPWETGTLPERLAWLEQRLGQDADAARALLLAALPTEPAKVQQPLLELLADHLPATTEPALEKVLENLLRARGQEVRRLASELLVRLPGAALPKRLWARAAPLLSVRRKLPGLGAASLEVTLPTDWDKTWLLDGIEEKNARFLSVRGPGFTTPIGPATARLANLLTLLPPGRWSAHLGLPPAELLAAALASEWAQPLLPAWAESTLLHYDADFAAAFLHLWFTQRPALKKAQLDRSLNWAELAALLPAATRQQLVLQPVLDRVRRREGNWPEDISFVPAPWPRPLSAAVLAVVADKLANTAAPDQPGHPNQSDHVPMRSRQLAWLLPETVAAHLAPADVAWAIAQVEAIPRVNSAFQPALQEFTDLLRFQAGLEASLRE</sequence>
<name>A0A1I0DX06_9BACT</name>
<feature type="domain" description="SWIM-type" evidence="3">
    <location>
        <begin position="53"/>
        <end position="86"/>
    </location>
</feature>
<evidence type="ECO:0000313" key="5">
    <source>
        <dbReference type="Proteomes" id="UP000198697"/>
    </source>
</evidence>
<feature type="compositionally biased region" description="Low complexity" evidence="2">
    <location>
        <begin position="121"/>
        <end position="133"/>
    </location>
</feature>
<feature type="compositionally biased region" description="Basic and acidic residues" evidence="2">
    <location>
        <begin position="111"/>
        <end position="120"/>
    </location>
</feature>
<feature type="compositionally biased region" description="Polar residues" evidence="2">
    <location>
        <begin position="473"/>
        <end position="490"/>
    </location>
</feature>
<dbReference type="InterPro" id="IPR007527">
    <property type="entry name" value="Znf_SWIM"/>
</dbReference>
<dbReference type="PROSITE" id="PS50966">
    <property type="entry name" value="ZF_SWIM"/>
    <property type="match status" value="1"/>
</dbReference>
<evidence type="ECO:0000256" key="2">
    <source>
        <dbReference type="SAM" id="MobiDB-lite"/>
    </source>
</evidence>
<reference evidence="5" key="1">
    <citation type="submission" date="2016-10" db="EMBL/GenBank/DDBJ databases">
        <authorList>
            <person name="Varghese N."/>
            <person name="Submissions S."/>
        </authorList>
    </citation>
    <scope>NUCLEOTIDE SEQUENCE [LARGE SCALE GENOMIC DNA]</scope>
    <source>
        <strain evidence="5">DSM 15310</strain>
    </source>
</reference>
<keyword evidence="5" id="KW-1185">Reference proteome</keyword>
<protein>
    <recommendedName>
        <fullName evidence="3">SWIM-type domain-containing protein</fullName>
    </recommendedName>
</protein>
<dbReference type="OrthoDB" id="9816340at2"/>
<dbReference type="STRING" id="82805.SAMN04487998_1604"/>
<dbReference type="AlphaFoldDB" id="A0A1I0DX06"/>
<dbReference type="InterPro" id="IPR043746">
    <property type="entry name" value="DUF5691"/>
</dbReference>
<keyword evidence="1" id="KW-0863">Zinc-finger</keyword>
<evidence type="ECO:0000256" key="1">
    <source>
        <dbReference type="PROSITE-ProRule" id="PRU00325"/>
    </source>
</evidence>
<dbReference type="GO" id="GO:0008270">
    <property type="term" value="F:zinc ion binding"/>
    <property type="evidence" value="ECO:0007669"/>
    <property type="project" value="UniProtKB-KW"/>
</dbReference>
<keyword evidence="1" id="KW-0862">Zinc</keyword>
<proteinExistence type="predicted"/>
<feature type="region of interest" description="Disordered" evidence="2">
    <location>
        <begin position="111"/>
        <end position="150"/>
    </location>
</feature>
<gene>
    <name evidence="4" type="ORF">SAMN04487998_1604</name>
</gene>
<keyword evidence="1" id="KW-0479">Metal-binding</keyword>
<dbReference type="Pfam" id="PF18944">
    <property type="entry name" value="DUF5691"/>
    <property type="match status" value="1"/>
</dbReference>
<accession>A0A1I0DX06</accession>
<organism evidence="4 5">
    <name type="scientific">Hymenobacter actinosclerus</name>
    <dbReference type="NCBI Taxonomy" id="82805"/>
    <lineage>
        <taxon>Bacteria</taxon>
        <taxon>Pseudomonadati</taxon>
        <taxon>Bacteroidota</taxon>
        <taxon>Cytophagia</taxon>
        <taxon>Cytophagales</taxon>
        <taxon>Hymenobacteraceae</taxon>
        <taxon>Hymenobacter</taxon>
    </lineage>
</organism>
<dbReference type="Proteomes" id="UP000198697">
    <property type="component" value="Unassembled WGS sequence"/>
</dbReference>